<comment type="caution">
    <text evidence="8">The sequence shown here is derived from an EMBL/GenBank/DDBJ whole genome shotgun (WGS) entry which is preliminary data.</text>
</comment>
<feature type="transmembrane region" description="Helical" evidence="6">
    <location>
        <begin position="260"/>
        <end position="279"/>
    </location>
</feature>
<dbReference type="PANTHER" id="PTHR31218">
    <property type="entry name" value="WAT1-RELATED PROTEIN"/>
    <property type="match status" value="1"/>
</dbReference>
<evidence type="ECO:0000256" key="5">
    <source>
        <dbReference type="ARBA" id="ARBA00023136"/>
    </source>
</evidence>
<dbReference type="AlphaFoldDB" id="A0A835MX83"/>
<evidence type="ECO:0000313" key="9">
    <source>
        <dbReference type="Proteomes" id="UP000657918"/>
    </source>
</evidence>
<feature type="transmembrane region" description="Helical" evidence="6">
    <location>
        <begin position="43"/>
        <end position="63"/>
    </location>
</feature>
<evidence type="ECO:0000256" key="2">
    <source>
        <dbReference type="ARBA" id="ARBA00007635"/>
    </source>
</evidence>
<comment type="subcellular location">
    <subcellularLocation>
        <location evidence="1">Membrane</location>
        <topology evidence="1">Multi-pass membrane protein</topology>
    </subcellularLocation>
</comment>
<accession>A0A835MX83</accession>
<feature type="domain" description="EamA" evidence="7">
    <location>
        <begin position="544"/>
        <end position="682"/>
    </location>
</feature>
<reference evidence="8 9" key="1">
    <citation type="submission" date="2020-10" db="EMBL/GenBank/DDBJ databases">
        <title>Plant Genome Project.</title>
        <authorList>
            <person name="Zhang R.-G."/>
        </authorList>
    </citation>
    <scope>NUCLEOTIDE SEQUENCE [LARGE SCALE GENOMIC DNA]</scope>
    <source>
        <strain evidence="8">FAFU-HL-1</strain>
        <tissue evidence="8">Leaf</tissue>
    </source>
</reference>
<feature type="transmembrane region" description="Helical" evidence="6">
    <location>
        <begin position="546"/>
        <end position="567"/>
    </location>
</feature>
<feature type="transmembrane region" description="Helical" evidence="6">
    <location>
        <begin position="574"/>
        <end position="593"/>
    </location>
</feature>
<feature type="transmembrane region" description="Helical" evidence="6">
    <location>
        <begin position="494"/>
        <end position="514"/>
    </location>
</feature>
<comment type="similarity">
    <text evidence="2">Belongs to the drug/metabolite transporter (DMT) superfamily. Plant drug/metabolite exporter (P-DME) (TC 2.A.7.4) family.</text>
</comment>
<dbReference type="Proteomes" id="UP000657918">
    <property type="component" value="Chromosome 8"/>
</dbReference>
<keyword evidence="5 6" id="KW-0472">Membrane</keyword>
<sequence>MARALFSYDSAKPFLAVIFLQFGYAGMFTITKHALDEGMSQHVLVVYRHLVATIVIAPFALIFDRPTIDQNLYYTGMKYTTATFTSAMCNVLPAFAFLMAWALRIEQVNLRKIHSQAKIIGTIVTVGGAMLMTLVKGTQLNLPWTKGYDEQASTSALTKQDPIKGALMITTGCVCWASFIILQSTTLKSYPVELSLTAGICFMGAIEGSVVAAVMERGNPSAWSVGMNYKLLAAVYSGVICSGVGYYVQGLIMKRKGPVFVTAFSPLSMVIVTVLGSFFLKEILYIGRVLGAVVIVIGLYLVLWGKSKDQPPSDSSHDKAAAIATQNATGTQEMTGTGMSQEFVAPLQSSKGILACDFLAIWLFSNDCTCQACSESRDEATRASSLQDGRRLYSLYSFCSCLRKVSLMSSPHKLIITHLVLIMLDRNSRPRMTLRLLILFRFRYLYKASARPELVLRWDEDYYTNFRACHVQYSSGHDICDGLHLQVDMRRLHFLAKVVGTLITIAGAMLLTFIHGPLLNLPWTKRNFGRVQTAHSAHIQDPIKGAVMIIFGCLSWSSFIIMQAMILKSYPAKLSLAALMCIMGTVESTILTFAMERANTAIWSVNFDVRLSAVVYGGILSGLAYYILGLLVKERGPVFISASNPLSMVMVAISGSFIFKEKFYLGRVLGAIVIVLGLYLVLWGKSKDQITTPNSCGGTPYGQTASTVGNSRASNHDLVASNANAARPMDGPV</sequence>
<dbReference type="SUPFAM" id="SSF103481">
    <property type="entry name" value="Multidrug resistance efflux transporter EmrE"/>
    <property type="match status" value="3"/>
</dbReference>
<evidence type="ECO:0000313" key="8">
    <source>
        <dbReference type="EMBL" id="KAF9676791.1"/>
    </source>
</evidence>
<keyword evidence="4 6" id="KW-1133">Transmembrane helix</keyword>
<feature type="transmembrane region" description="Helical" evidence="6">
    <location>
        <begin position="285"/>
        <end position="303"/>
    </location>
</feature>
<evidence type="ECO:0000256" key="4">
    <source>
        <dbReference type="ARBA" id="ARBA00022989"/>
    </source>
</evidence>
<dbReference type="InterPro" id="IPR037185">
    <property type="entry name" value="EmrE-like"/>
</dbReference>
<feature type="transmembrane region" description="Helical" evidence="6">
    <location>
        <begin position="115"/>
        <end position="135"/>
    </location>
</feature>
<dbReference type="Pfam" id="PF00892">
    <property type="entry name" value="EamA"/>
    <property type="match status" value="2"/>
</dbReference>
<gene>
    <name evidence="8" type="ORF">SADUNF_Sadunf08G0039800</name>
</gene>
<evidence type="ECO:0000256" key="6">
    <source>
        <dbReference type="SAM" id="Phobius"/>
    </source>
</evidence>
<dbReference type="InterPro" id="IPR030184">
    <property type="entry name" value="WAT1-related"/>
</dbReference>
<dbReference type="OrthoDB" id="1728340at2759"/>
<feature type="transmembrane region" description="Helical" evidence="6">
    <location>
        <begin position="13"/>
        <end position="31"/>
    </location>
</feature>
<name>A0A835MX83_9ROSI</name>
<dbReference type="GO" id="GO:0022857">
    <property type="term" value="F:transmembrane transporter activity"/>
    <property type="evidence" value="ECO:0007669"/>
    <property type="project" value="InterPro"/>
</dbReference>
<evidence type="ECO:0000256" key="3">
    <source>
        <dbReference type="ARBA" id="ARBA00022692"/>
    </source>
</evidence>
<organism evidence="8 9">
    <name type="scientific">Salix dunnii</name>
    <dbReference type="NCBI Taxonomy" id="1413687"/>
    <lineage>
        <taxon>Eukaryota</taxon>
        <taxon>Viridiplantae</taxon>
        <taxon>Streptophyta</taxon>
        <taxon>Embryophyta</taxon>
        <taxon>Tracheophyta</taxon>
        <taxon>Spermatophyta</taxon>
        <taxon>Magnoliopsida</taxon>
        <taxon>eudicotyledons</taxon>
        <taxon>Gunneridae</taxon>
        <taxon>Pentapetalae</taxon>
        <taxon>rosids</taxon>
        <taxon>fabids</taxon>
        <taxon>Malpighiales</taxon>
        <taxon>Salicaceae</taxon>
        <taxon>Saliceae</taxon>
        <taxon>Salix</taxon>
    </lineage>
</organism>
<feature type="transmembrane region" description="Helical" evidence="6">
    <location>
        <begin position="83"/>
        <end position="103"/>
    </location>
</feature>
<feature type="transmembrane region" description="Helical" evidence="6">
    <location>
        <begin position="194"/>
        <end position="215"/>
    </location>
</feature>
<dbReference type="InterPro" id="IPR000620">
    <property type="entry name" value="EamA_dom"/>
</dbReference>
<feature type="transmembrane region" description="Helical" evidence="6">
    <location>
        <begin position="638"/>
        <end position="658"/>
    </location>
</feature>
<proteinExistence type="inferred from homology"/>
<dbReference type="GO" id="GO:0016020">
    <property type="term" value="C:membrane"/>
    <property type="evidence" value="ECO:0007669"/>
    <property type="project" value="UniProtKB-SubCell"/>
</dbReference>
<evidence type="ECO:0000256" key="1">
    <source>
        <dbReference type="ARBA" id="ARBA00004141"/>
    </source>
</evidence>
<feature type="transmembrane region" description="Helical" evidence="6">
    <location>
        <begin position="613"/>
        <end position="631"/>
    </location>
</feature>
<protein>
    <recommendedName>
        <fullName evidence="7">EamA domain-containing protein</fullName>
    </recommendedName>
</protein>
<feature type="transmembrane region" description="Helical" evidence="6">
    <location>
        <begin position="664"/>
        <end position="682"/>
    </location>
</feature>
<feature type="domain" description="EamA" evidence="7">
    <location>
        <begin position="164"/>
        <end position="303"/>
    </location>
</feature>
<keyword evidence="9" id="KW-1185">Reference proteome</keyword>
<dbReference type="EMBL" id="JADGMS010000008">
    <property type="protein sequence ID" value="KAF9676791.1"/>
    <property type="molecule type" value="Genomic_DNA"/>
</dbReference>
<feature type="transmembrane region" description="Helical" evidence="6">
    <location>
        <begin position="227"/>
        <end position="248"/>
    </location>
</feature>
<keyword evidence="3 6" id="KW-0812">Transmembrane</keyword>
<feature type="transmembrane region" description="Helical" evidence="6">
    <location>
        <begin position="163"/>
        <end position="182"/>
    </location>
</feature>
<evidence type="ECO:0000259" key="7">
    <source>
        <dbReference type="Pfam" id="PF00892"/>
    </source>
</evidence>